<dbReference type="InterPro" id="IPR012875">
    <property type="entry name" value="SDHF4"/>
</dbReference>
<dbReference type="EMBL" id="CP015249">
    <property type="protein sequence ID" value="ANB19147.1"/>
    <property type="molecule type" value="Genomic_DNA"/>
</dbReference>
<keyword evidence="4" id="KW-1185">Reference proteome</keyword>
<dbReference type="STRING" id="1300342.I596_3157"/>
<dbReference type="OrthoDB" id="8481828at2"/>
<organism evidence="3 4">
    <name type="scientific">Dokdonella koreensis DS-123</name>
    <dbReference type="NCBI Taxonomy" id="1300342"/>
    <lineage>
        <taxon>Bacteria</taxon>
        <taxon>Pseudomonadati</taxon>
        <taxon>Pseudomonadota</taxon>
        <taxon>Gammaproteobacteria</taxon>
        <taxon>Lysobacterales</taxon>
        <taxon>Rhodanobacteraceae</taxon>
        <taxon>Dokdonella</taxon>
    </lineage>
</organism>
<reference evidence="3 4" key="1">
    <citation type="submission" date="2016-04" db="EMBL/GenBank/DDBJ databases">
        <title>Complete genome sequence of Dokdonella koreensis DS-123T.</title>
        <authorList>
            <person name="Kim J.F."/>
            <person name="Lee H."/>
            <person name="Kwak M.-J."/>
        </authorList>
    </citation>
    <scope>NUCLEOTIDE SEQUENCE [LARGE SCALE GENOMIC DNA]</scope>
    <source>
        <strain evidence="3 4">DS-123</strain>
    </source>
</reference>
<dbReference type="PATRIC" id="fig|1300342.3.peg.3084"/>
<dbReference type="Pfam" id="PF07896">
    <property type="entry name" value="DUF1674"/>
    <property type="match status" value="1"/>
</dbReference>
<dbReference type="Proteomes" id="UP000076830">
    <property type="component" value="Chromosome"/>
</dbReference>
<feature type="region of interest" description="Disordered" evidence="2">
    <location>
        <begin position="1"/>
        <end position="57"/>
    </location>
</feature>
<proteinExistence type="inferred from homology"/>
<dbReference type="KEGG" id="dko:I596_3157"/>
<name>A0A160DWV9_9GAMM</name>
<protein>
    <recommendedName>
        <fullName evidence="5">DUF1674 domain-containing protein</fullName>
    </recommendedName>
</protein>
<accession>A0A160DWV9</accession>
<evidence type="ECO:0008006" key="5">
    <source>
        <dbReference type="Google" id="ProtNLM"/>
    </source>
</evidence>
<evidence type="ECO:0000256" key="1">
    <source>
        <dbReference type="ARBA" id="ARBA00005701"/>
    </source>
</evidence>
<dbReference type="AlphaFoldDB" id="A0A160DWV9"/>
<comment type="similarity">
    <text evidence="1">Belongs to the SDHAF4 family.</text>
</comment>
<evidence type="ECO:0000313" key="4">
    <source>
        <dbReference type="Proteomes" id="UP000076830"/>
    </source>
</evidence>
<feature type="compositionally biased region" description="Basic and acidic residues" evidence="2">
    <location>
        <begin position="23"/>
        <end position="57"/>
    </location>
</feature>
<sequence>MSDSERNPNERPASPSPGSDAPPRPDRVTPVKEIGGRDGPDPVRYGDWEKGGRCIDF</sequence>
<evidence type="ECO:0000256" key="2">
    <source>
        <dbReference type="SAM" id="MobiDB-lite"/>
    </source>
</evidence>
<evidence type="ECO:0000313" key="3">
    <source>
        <dbReference type="EMBL" id="ANB19147.1"/>
    </source>
</evidence>
<feature type="compositionally biased region" description="Low complexity" evidence="2">
    <location>
        <begin position="11"/>
        <end position="21"/>
    </location>
</feature>
<gene>
    <name evidence="3" type="ORF">I596_3157</name>
</gene>